<keyword evidence="4" id="KW-1185">Reference proteome</keyword>
<comment type="caution">
    <text evidence="3">The sequence shown here is derived from an EMBL/GenBank/DDBJ whole genome shotgun (WGS) entry which is preliminary data.</text>
</comment>
<dbReference type="Pfam" id="PF01551">
    <property type="entry name" value="Peptidase_M23"/>
    <property type="match status" value="1"/>
</dbReference>
<sequence>MIPRLRRLALASAGALLAGCTGLHERYGYGRVAPADTDIPEQDIAVVLPPGAPSISQRYRPLDRYPGLREGGAPHEGIDLFVLDGTPVLAAAPGTVADTGLSPMYGRTVALVHGPLAEAGDGGHLCTRYYHLGRIDVRAGEAVRRGQPIGRSGRSGLLAGGFPHLHFEVRRCDARGHDRGHVNPQRFWVDGVGRVTCFDPRRRWPEAPVRLTYPAPCRGIPWPPIP</sequence>
<dbReference type="InterPro" id="IPR016047">
    <property type="entry name" value="M23ase_b-sheet_dom"/>
</dbReference>
<dbReference type="PANTHER" id="PTHR21666:SF289">
    <property type="entry name" value="L-ALA--D-GLU ENDOPEPTIDASE"/>
    <property type="match status" value="1"/>
</dbReference>
<dbReference type="PROSITE" id="PS51257">
    <property type="entry name" value="PROKAR_LIPOPROTEIN"/>
    <property type="match status" value="1"/>
</dbReference>
<organism evidence="3 4">
    <name type="scientific">Inmirania thermothiophila</name>
    <dbReference type="NCBI Taxonomy" id="1750597"/>
    <lineage>
        <taxon>Bacteria</taxon>
        <taxon>Pseudomonadati</taxon>
        <taxon>Pseudomonadota</taxon>
        <taxon>Gammaproteobacteria</taxon>
        <taxon>Chromatiales</taxon>
        <taxon>Ectothiorhodospiraceae</taxon>
        <taxon>Inmirania</taxon>
    </lineage>
</organism>
<name>A0A3N1Y179_9GAMM</name>
<keyword evidence="1" id="KW-0732">Signal</keyword>
<dbReference type="InterPro" id="IPR011055">
    <property type="entry name" value="Dup_hybrid_motif"/>
</dbReference>
<dbReference type="CDD" id="cd12797">
    <property type="entry name" value="M23_peptidase"/>
    <property type="match status" value="1"/>
</dbReference>
<dbReference type="RefSeq" id="WP_123401255.1">
    <property type="nucleotide sequence ID" value="NZ_RJVI01000002.1"/>
</dbReference>
<dbReference type="Proteomes" id="UP000276634">
    <property type="component" value="Unassembled WGS sequence"/>
</dbReference>
<dbReference type="EMBL" id="RJVI01000002">
    <property type="protein sequence ID" value="ROR32301.1"/>
    <property type="molecule type" value="Genomic_DNA"/>
</dbReference>
<evidence type="ECO:0000313" key="4">
    <source>
        <dbReference type="Proteomes" id="UP000276634"/>
    </source>
</evidence>
<dbReference type="GO" id="GO:0004222">
    <property type="term" value="F:metalloendopeptidase activity"/>
    <property type="evidence" value="ECO:0007669"/>
    <property type="project" value="TreeGrafter"/>
</dbReference>
<dbReference type="Gene3D" id="2.70.70.10">
    <property type="entry name" value="Glucose Permease (Domain IIA)"/>
    <property type="match status" value="1"/>
</dbReference>
<gene>
    <name evidence="3" type="ORF">EDC57_1499</name>
</gene>
<accession>A0A3N1Y179</accession>
<evidence type="ECO:0000259" key="2">
    <source>
        <dbReference type="Pfam" id="PF01551"/>
    </source>
</evidence>
<dbReference type="PANTHER" id="PTHR21666">
    <property type="entry name" value="PEPTIDASE-RELATED"/>
    <property type="match status" value="1"/>
</dbReference>
<dbReference type="SUPFAM" id="SSF51261">
    <property type="entry name" value="Duplicated hybrid motif"/>
    <property type="match status" value="1"/>
</dbReference>
<dbReference type="OrthoDB" id="9800107at2"/>
<feature type="domain" description="M23ase beta-sheet core" evidence="2">
    <location>
        <begin position="74"/>
        <end position="171"/>
    </location>
</feature>
<dbReference type="InterPro" id="IPR050570">
    <property type="entry name" value="Cell_wall_metabolism_enzyme"/>
</dbReference>
<evidence type="ECO:0000313" key="3">
    <source>
        <dbReference type="EMBL" id="ROR32301.1"/>
    </source>
</evidence>
<dbReference type="AlphaFoldDB" id="A0A3N1Y179"/>
<proteinExistence type="predicted"/>
<evidence type="ECO:0000256" key="1">
    <source>
        <dbReference type="ARBA" id="ARBA00022729"/>
    </source>
</evidence>
<protein>
    <submittedName>
        <fullName evidence="3">Peptidase M23-like protein</fullName>
    </submittedName>
</protein>
<reference evidence="3 4" key="1">
    <citation type="submission" date="2018-11" db="EMBL/GenBank/DDBJ databases">
        <title>Genomic Encyclopedia of Type Strains, Phase IV (KMG-IV): sequencing the most valuable type-strain genomes for metagenomic binning, comparative biology and taxonomic classification.</title>
        <authorList>
            <person name="Goeker M."/>
        </authorList>
    </citation>
    <scope>NUCLEOTIDE SEQUENCE [LARGE SCALE GENOMIC DNA]</scope>
    <source>
        <strain evidence="3 4">DSM 100275</strain>
    </source>
</reference>